<dbReference type="AlphaFoldDB" id="A0A9P6QGD8"/>
<evidence type="ECO:0000313" key="8">
    <source>
        <dbReference type="EMBL" id="KAG0268088.1"/>
    </source>
</evidence>
<accession>A0A9P6QGD8</accession>
<feature type="region of interest" description="Disordered" evidence="5">
    <location>
        <begin position="455"/>
        <end position="554"/>
    </location>
</feature>
<feature type="compositionally biased region" description="Polar residues" evidence="5">
    <location>
        <begin position="48"/>
        <end position="65"/>
    </location>
</feature>
<proteinExistence type="predicted"/>
<feature type="compositionally biased region" description="Acidic residues" evidence="5">
    <location>
        <begin position="481"/>
        <end position="494"/>
    </location>
</feature>
<dbReference type="EMBL" id="JAAAJB010000060">
    <property type="protein sequence ID" value="KAG0268088.1"/>
    <property type="molecule type" value="Genomic_DNA"/>
</dbReference>
<evidence type="ECO:0000256" key="3">
    <source>
        <dbReference type="ARBA" id="ARBA00022989"/>
    </source>
</evidence>
<feature type="compositionally biased region" description="Acidic residues" evidence="5">
    <location>
        <begin position="538"/>
        <end position="554"/>
    </location>
</feature>
<comment type="subcellular location">
    <subcellularLocation>
        <location evidence="1">Endomembrane system</location>
        <topology evidence="1">Multi-pass membrane protein</topology>
    </subcellularLocation>
</comment>
<gene>
    <name evidence="8" type="ORF">DFQ27_007592</name>
</gene>
<organism evidence="8 9">
    <name type="scientific">Actinomortierella ambigua</name>
    <dbReference type="NCBI Taxonomy" id="1343610"/>
    <lineage>
        <taxon>Eukaryota</taxon>
        <taxon>Fungi</taxon>
        <taxon>Fungi incertae sedis</taxon>
        <taxon>Mucoromycota</taxon>
        <taxon>Mortierellomycotina</taxon>
        <taxon>Mortierellomycetes</taxon>
        <taxon>Mortierellales</taxon>
        <taxon>Mortierellaceae</taxon>
        <taxon>Actinomortierella</taxon>
    </lineage>
</organism>
<feature type="transmembrane region" description="Helical" evidence="6">
    <location>
        <begin position="280"/>
        <end position="300"/>
    </location>
</feature>
<feature type="compositionally biased region" description="Polar residues" evidence="5">
    <location>
        <begin position="138"/>
        <end position="168"/>
    </location>
</feature>
<feature type="compositionally biased region" description="Gly residues" evidence="5">
    <location>
        <begin position="197"/>
        <end position="208"/>
    </location>
</feature>
<dbReference type="InterPro" id="IPR003807">
    <property type="entry name" value="DUF202"/>
</dbReference>
<feature type="region of interest" description="Disordered" evidence="5">
    <location>
        <begin position="1"/>
        <end position="229"/>
    </location>
</feature>
<dbReference type="PANTHER" id="PTHR46140">
    <property type="entry name" value="VACUOLAR TRANSPORTER CHAPERONE 1-RELATED"/>
    <property type="match status" value="1"/>
</dbReference>
<comment type="caution">
    <text evidence="8">The sequence shown here is derived from an EMBL/GenBank/DDBJ whole genome shotgun (WGS) entry which is preliminary data.</text>
</comment>
<feature type="compositionally biased region" description="Low complexity" evidence="5">
    <location>
        <begin position="495"/>
        <end position="534"/>
    </location>
</feature>
<evidence type="ECO:0000256" key="1">
    <source>
        <dbReference type="ARBA" id="ARBA00004127"/>
    </source>
</evidence>
<feature type="transmembrane region" description="Helical" evidence="6">
    <location>
        <begin position="380"/>
        <end position="400"/>
    </location>
</feature>
<evidence type="ECO:0000256" key="4">
    <source>
        <dbReference type="ARBA" id="ARBA00023136"/>
    </source>
</evidence>
<dbReference type="Proteomes" id="UP000807716">
    <property type="component" value="Unassembled WGS sequence"/>
</dbReference>
<keyword evidence="2 6" id="KW-0812">Transmembrane</keyword>
<evidence type="ECO:0000313" key="9">
    <source>
        <dbReference type="Proteomes" id="UP000807716"/>
    </source>
</evidence>
<feature type="domain" description="DUF202" evidence="7">
    <location>
        <begin position="271"/>
        <end position="404"/>
    </location>
</feature>
<protein>
    <recommendedName>
        <fullName evidence="7">DUF202 domain-containing protein</fullName>
    </recommendedName>
</protein>
<feature type="compositionally biased region" description="Polar residues" evidence="5">
    <location>
        <begin position="465"/>
        <end position="478"/>
    </location>
</feature>
<evidence type="ECO:0000256" key="6">
    <source>
        <dbReference type="SAM" id="Phobius"/>
    </source>
</evidence>
<reference evidence="8" key="1">
    <citation type="journal article" date="2020" name="Fungal Divers.">
        <title>Resolving the Mortierellaceae phylogeny through synthesis of multi-gene phylogenetics and phylogenomics.</title>
        <authorList>
            <person name="Vandepol N."/>
            <person name="Liber J."/>
            <person name="Desiro A."/>
            <person name="Na H."/>
            <person name="Kennedy M."/>
            <person name="Barry K."/>
            <person name="Grigoriev I.V."/>
            <person name="Miller A.N."/>
            <person name="O'Donnell K."/>
            <person name="Stajich J.E."/>
            <person name="Bonito G."/>
        </authorList>
    </citation>
    <scope>NUCLEOTIDE SEQUENCE</scope>
    <source>
        <strain evidence="8">BC1065</strain>
    </source>
</reference>
<feature type="compositionally biased region" description="Low complexity" evidence="5">
    <location>
        <begin position="36"/>
        <end position="47"/>
    </location>
</feature>
<name>A0A9P6QGD8_9FUNG</name>
<feature type="transmembrane region" description="Helical" evidence="6">
    <location>
        <begin position="420"/>
        <end position="438"/>
    </location>
</feature>
<evidence type="ECO:0000256" key="5">
    <source>
        <dbReference type="SAM" id="MobiDB-lite"/>
    </source>
</evidence>
<dbReference type="Pfam" id="PF02656">
    <property type="entry name" value="DUF202"/>
    <property type="match status" value="1"/>
</dbReference>
<sequence>MPSATDLPTLRSRTPSAIDSSPGGGVVVGGRGQEPSGTLTSSTTGTTIQSMDTTTPTTTAKSWGWNSLRRKNVSCHGDMQSSSLSREEHLYDEEAQQQQQPSGGSLAPSPTLYSPRSPFTPKTLSLDDQQQMPQHQQKYNSIRSTFSSMSSPAVATAVNTPSFTSASQRVKERSSPKVYGAGVASSSEDSLTRYGTPGRGGGGGGGGRASSLSQMTMPPSEGPKYSKKPKSMLFKSSQLPDEAENGKKYIKPNHRKKKRKDAFKEAFKMKKTLFSNERTFIHWLKFGMLLGALAMTLLNFSTLSADATIATSGGGGLDAFGVGGGAGHAPPPTSKMMPVQHSAVVMMPQNATMNSTSSPPPVINPEFIAMAKLLGKVGQYVGAFLLLVCMGCLAYSTAVFHWRHIGVEKNVMDKRYYDRWGPTVLTVLLITVYTVNVYPTSGLGSKYQPTPFYNIHPIIDPPSPTNNQPVPTRIPNSNTTDPDDDTGDDDDADWMDPSSPSSWSDPTDPATTTAGAPASGGTSSQPSSSYDDTGYGYGDDDEDEEEEDDEEDEE</sequence>
<evidence type="ECO:0000256" key="2">
    <source>
        <dbReference type="ARBA" id="ARBA00022692"/>
    </source>
</evidence>
<evidence type="ECO:0000259" key="7">
    <source>
        <dbReference type="Pfam" id="PF02656"/>
    </source>
</evidence>
<dbReference type="InterPro" id="IPR051572">
    <property type="entry name" value="VTC_Complex_Subunit"/>
</dbReference>
<keyword evidence="4 6" id="KW-0472">Membrane</keyword>
<feature type="compositionally biased region" description="Gly residues" evidence="5">
    <location>
        <begin position="22"/>
        <end position="32"/>
    </location>
</feature>
<keyword evidence="3 6" id="KW-1133">Transmembrane helix</keyword>
<keyword evidence="9" id="KW-1185">Reference proteome</keyword>
<dbReference type="OrthoDB" id="2433332at2759"/>
<dbReference type="GO" id="GO:0012505">
    <property type="term" value="C:endomembrane system"/>
    <property type="evidence" value="ECO:0007669"/>
    <property type="project" value="UniProtKB-SubCell"/>
</dbReference>
<dbReference type="PANTHER" id="PTHR46140:SF1">
    <property type="entry name" value="VACUOLAR TRANSPORTER CHAPERONE COMPLEX SUBUNIT 4-RELATED"/>
    <property type="match status" value="1"/>
</dbReference>